<dbReference type="GeneID" id="35558994"/>
<dbReference type="HOGENOM" id="CLU_2367958_0_0_9"/>
<protein>
    <submittedName>
        <fullName evidence="1">Uncharacterized protein</fullName>
    </submittedName>
</protein>
<dbReference type="Proteomes" id="UP000007041">
    <property type="component" value="Chromosome"/>
</dbReference>
<gene>
    <name evidence="1" type="ordered locus">CLOST_1260</name>
</gene>
<dbReference type="EMBL" id="FP565809">
    <property type="protein sequence ID" value="CBH21380.1"/>
    <property type="molecule type" value="Genomic_DNA"/>
</dbReference>
<dbReference type="STRING" id="1511.CLOST_1260"/>
<dbReference type="AlphaFoldDB" id="E3PY65"/>
<dbReference type="KEGG" id="cst:CLOST_1260"/>
<organism evidence="1 2">
    <name type="scientific">Acetoanaerobium sticklandii (strain ATCC 12662 / DSM 519 / JCM 1433 / CCUG 9281 / NCIMB 10654 / HF)</name>
    <name type="common">Clostridium sticklandii</name>
    <dbReference type="NCBI Taxonomy" id="499177"/>
    <lineage>
        <taxon>Bacteria</taxon>
        <taxon>Bacillati</taxon>
        <taxon>Bacillota</taxon>
        <taxon>Clostridia</taxon>
        <taxon>Peptostreptococcales</taxon>
        <taxon>Filifactoraceae</taxon>
        <taxon>Acetoanaerobium</taxon>
    </lineage>
</organism>
<proteinExistence type="predicted"/>
<name>E3PY65_ACESD</name>
<keyword evidence="2" id="KW-1185">Reference proteome</keyword>
<sequence length="95" mass="11141">MKFDLRKEHLEILTSLKELGATSFLDSVAVKEIQEKMNEKDIKASSQFLKKYIKIFESLEIVKKGLLARGNAKTYYLDLENHEEFLVKVNEKYNK</sequence>
<accession>E3PY65</accession>
<reference evidence="2" key="1">
    <citation type="journal article" date="2010" name="BMC Genomics">
        <title>Clostridium sticklandii, a specialist in amino acid degradation:revisiting its metabolism through its genome sequence.</title>
        <authorList>
            <person name="Fonknechten N."/>
            <person name="Chaussonnerie S."/>
            <person name="Tricot S."/>
            <person name="Lajus A."/>
            <person name="Andreesen J.R."/>
            <person name="Perchat N."/>
            <person name="Pelletier E."/>
            <person name="Gouyvenoux M."/>
            <person name="Barbe V."/>
            <person name="Salanoubat M."/>
            <person name="Le Paslier D."/>
            <person name="Weissenbach J."/>
            <person name="Cohen G.N."/>
            <person name="Kreimeyer A."/>
        </authorList>
    </citation>
    <scope>NUCLEOTIDE SEQUENCE [LARGE SCALE GENOMIC DNA]</scope>
    <source>
        <strain evidence="2">ATCC 12662 / DSM 519 / JCM 1433 / CCUG 9281 / NCIMB 10654 / HF</strain>
    </source>
</reference>
<evidence type="ECO:0000313" key="2">
    <source>
        <dbReference type="Proteomes" id="UP000007041"/>
    </source>
</evidence>
<evidence type="ECO:0000313" key="1">
    <source>
        <dbReference type="EMBL" id="CBH21380.1"/>
    </source>
</evidence>
<dbReference type="RefSeq" id="WP_013361473.1">
    <property type="nucleotide sequence ID" value="NC_014614.1"/>
</dbReference>
<dbReference type="BioCyc" id="CSTI499177:GJE9-1308-MONOMER"/>